<proteinExistence type="inferred from homology"/>
<evidence type="ECO:0000256" key="7">
    <source>
        <dbReference type="ARBA" id="ARBA00023136"/>
    </source>
</evidence>
<evidence type="ECO:0000256" key="3">
    <source>
        <dbReference type="ARBA" id="ARBA00022448"/>
    </source>
</evidence>
<organism evidence="9 10">
    <name type="scientific">Halalkalibacter akibai (strain ATCC 43226 / DSM 21942 / CIP 109018 / JCM 9157 / 1139)</name>
    <name type="common">Bacillus akibai</name>
    <dbReference type="NCBI Taxonomy" id="1236973"/>
    <lineage>
        <taxon>Bacteria</taxon>
        <taxon>Bacillati</taxon>
        <taxon>Bacillota</taxon>
        <taxon>Bacilli</taxon>
        <taxon>Bacillales</taxon>
        <taxon>Bacillaceae</taxon>
        <taxon>Halalkalibacter</taxon>
    </lineage>
</organism>
<keyword evidence="6 8" id="KW-1133">Transmembrane helix</keyword>
<dbReference type="Proteomes" id="UP000018896">
    <property type="component" value="Unassembled WGS sequence"/>
</dbReference>
<gene>
    <name evidence="9" type="ORF">JCM9157_2815</name>
</gene>
<keyword evidence="7 8" id="KW-0472">Membrane</keyword>
<dbReference type="GO" id="GO:0005886">
    <property type="term" value="C:plasma membrane"/>
    <property type="evidence" value="ECO:0007669"/>
    <property type="project" value="UniProtKB-SubCell"/>
</dbReference>
<evidence type="ECO:0000256" key="8">
    <source>
        <dbReference type="SAM" id="Phobius"/>
    </source>
</evidence>
<evidence type="ECO:0000256" key="1">
    <source>
        <dbReference type="ARBA" id="ARBA00004651"/>
    </source>
</evidence>
<keyword evidence="5 8" id="KW-0812">Transmembrane</keyword>
<dbReference type="InterPro" id="IPR037294">
    <property type="entry name" value="ABC_BtuC-like"/>
</dbReference>
<comment type="subcellular location">
    <subcellularLocation>
        <location evidence="1">Cell membrane</location>
        <topology evidence="1">Multi-pass membrane protein</topology>
    </subcellularLocation>
</comment>
<evidence type="ECO:0000313" key="10">
    <source>
        <dbReference type="Proteomes" id="UP000018896"/>
    </source>
</evidence>
<protein>
    <submittedName>
        <fullName evidence="9">ABC-type Fe3+-siderophore transport system</fullName>
    </submittedName>
</protein>
<dbReference type="InterPro" id="IPR000522">
    <property type="entry name" value="ABC_transptr_permease_BtuC"/>
</dbReference>
<dbReference type="Gene3D" id="1.10.3470.10">
    <property type="entry name" value="ABC transporter involved in vitamin B12 uptake, BtuC"/>
    <property type="match status" value="1"/>
</dbReference>
<dbReference type="AlphaFoldDB" id="W4QUV1"/>
<comment type="caution">
    <text evidence="9">The sequence shown here is derived from an EMBL/GenBank/DDBJ whole genome shotgun (WGS) entry which is preliminary data.</text>
</comment>
<keyword evidence="10" id="KW-1185">Reference proteome</keyword>
<name>W4QUV1_HALA3</name>
<evidence type="ECO:0000256" key="2">
    <source>
        <dbReference type="ARBA" id="ARBA00007935"/>
    </source>
</evidence>
<feature type="transmembrane region" description="Helical" evidence="8">
    <location>
        <begin position="37"/>
        <end position="55"/>
    </location>
</feature>
<sequence length="62" mass="6750">MLTIISIAIYIKELSLGALLLVFSDIGARMINPPFETPVGAITALVGVPFFLYLARSERRGL</sequence>
<keyword evidence="4" id="KW-1003">Cell membrane</keyword>
<keyword evidence="3" id="KW-0813">Transport</keyword>
<dbReference type="EMBL" id="BAUV01000022">
    <property type="protein sequence ID" value="GAE35697.1"/>
    <property type="molecule type" value="Genomic_DNA"/>
</dbReference>
<evidence type="ECO:0000256" key="5">
    <source>
        <dbReference type="ARBA" id="ARBA00022692"/>
    </source>
</evidence>
<dbReference type="SUPFAM" id="SSF81345">
    <property type="entry name" value="ABC transporter involved in vitamin B12 uptake, BtuC"/>
    <property type="match status" value="1"/>
</dbReference>
<dbReference type="Pfam" id="PF01032">
    <property type="entry name" value="FecCD"/>
    <property type="match status" value="1"/>
</dbReference>
<feature type="transmembrane region" description="Helical" evidence="8">
    <location>
        <begin position="7"/>
        <end position="31"/>
    </location>
</feature>
<dbReference type="PANTHER" id="PTHR30472:SF58">
    <property type="entry name" value="IRON(3+)-HYDROXAMATE IMPORT SYSTEM PERMEASE PROTEIN FHUB"/>
    <property type="match status" value="1"/>
</dbReference>
<comment type="similarity">
    <text evidence="2">Belongs to the binding-protein-dependent transport system permease family. FecCD subfamily.</text>
</comment>
<dbReference type="eggNOG" id="COG0609">
    <property type="taxonomic scope" value="Bacteria"/>
</dbReference>
<accession>W4QUV1</accession>
<evidence type="ECO:0000313" key="9">
    <source>
        <dbReference type="EMBL" id="GAE35697.1"/>
    </source>
</evidence>
<dbReference type="GO" id="GO:0033214">
    <property type="term" value="P:siderophore-iron import into cell"/>
    <property type="evidence" value="ECO:0007669"/>
    <property type="project" value="TreeGrafter"/>
</dbReference>
<evidence type="ECO:0000256" key="4">
    <source>
        <dbReference type="ARBA" id="ARBA00022475"/>
    </source>
</evidence>
<evidence type="ECO:0000256" key="6">
    <source>
        <dbReference type="ARBA" id="ARBA00022989"/>
    </source>
</evidence>
<dbReference type="STRING" id="1236973.JCM9157_2815"/>
<reference evidence="9 10" key="1">
    <citation type="journal article" date="2014" name="Genome Announc.">
        <title>Draft Genome Sequences of Three Alkaliphilic Bacillus Strains, Bacillus wakoensis JCM 9140T, Bacillus akibai JCM 9157T, and Bacillus hemicellulosilyticus JCM 9152T.</title>
        <authorList>
            <person name="Yuki M."/>
            <person name="Oshima K."/>
            <person name="Suda W."/>
            <person name="Oshida Y."/>
            <person name="Kitamura K."/>
            <person name="Iida T."/>
            <person name="Hattori M."/>
            <person name="Ohkuma M."/>
        </authorList>
    </citation>
    <scope>NUCLEOTIDE SEQUENCE [LARGE SCALE GENOMIC DNA]</scope>
    <source>
        <strain evidence="9 10">JCM 9157</strain>
    </source>
</reference>
<dbReference type="GO" id="GO:0022857">
    <property type="term" value="F:transmembrane transporter activity"/>
    <property type="evidence" value="ECO:0007669"/>
    <property type="project" value="InterPro"/>
</dbReference>
<dbReference type="PANTHER" id="PTHR30472">
    <property type="entry name" value="FERRIC ENTEROBACTIN TRANSPORT SYSTEM PERMEASE PROTEIN"/>
    <property type="match status" value="1"/>
</dbReference>